<feature type="transmembrane region" description="Helical" evidence="7">
    <location>
        <begin position="73"/>
        <end position="94"/>
    </location>
</feature>
<organism evidence="9 10">
    <name type="scientific">Microbaculum marinisediminis</name>
    <dbReference type="NCBI Taxonomy" id="2931392"/>
    <lineage>
        <taxon>Bacteria</taxon>
        <taxon>Pseudomonadati</taxon>
        <taxon>Pseudomonadota</taxon>
        <taxon>Alphaproteobacteria</taxon>
        <taxon>Hyphomicrobiales</taxon>
        <taxon>Tepidamorphaceae</taxon>
        <taxon>Microbaculum</taxon>
    </lineage>
</organism>
<dbReference type="InterPro" id="IPR020846">
    <property type="entry name" value="MFS_dom"/>
</dbReference>
<dbReference type="GO" id="GO:0005886">
    <property type="term" value="C:plasma membrane"/>
    <property type="evidence" value="ECO:0007669"/>
    <property type="project" value="UniProtKB-SubCell"/>
</dbReference>
<gene>
    <name evidence="9" type="ORF">MUB46_08845</name>
</gene>
<proteinExistence type="predicted"/>
<keyword evidence="2" id="KW-0813">Transport</keyword>
<evidence type="ECO:0000256" key="7">
    <source>
        <dbReference type="SAM" id="Phobius"/>
    </source>
</evidence>
<feature type="transmembrane region" description="Helical" evidence="7">
    <location>
        <begin position="298"/>
        <end position="319"/>
    </location>
</feature>
<feature type="transmembrane region" description="Helical" evidence="7">
    <location>
        <begin position="201"/>
        <end position="223"/>
    </location>
</feature>
<dbReference type="InterPro" id="IPR036259">
    <property type="entry name" value="MFS_trans_sf"/>
</dbReference>
<evidence type="ECO:0000256" key="4">
    <source>
        <dbReference type="ARBA" id="ARBA00022692"/>
    </source>
</evidence>
<keyword evidence="5 7" id="KW-1133">Transmembrane helix</keyword>
<dbReference type="PROSITE" id="PS50850">
    <property type="entry name" value="MFS"/>
    <property type="match status" value="1"/>
</dbReference>
<evidence type="ECO:0000313" key="10">
    <source>
        <dbReference type="Proteomes" id="UP001320898"/>
    </source>
</evidence>
<feature type="transmembrane region" description="Helical" evidence="7">
    <location>
        <begin position="7"/>
        <end position="29"/>
    </location>
</feature>
<dbReference type="RefSeq" id="WP_261615516.1">
    <property type="nucleotide sequence ID" value="NZ_JALIDZ010000003.1"/>
</dbReference>
<sequence>MNRTLRFVNIAHFLDHYFLLIFPTAVLAIHPTWDMSYGEALALGTPGFIAFALCTPLAGWLGDRYGDKPLMAAFFLGLGLSSIATGLAAGPITLALGLTGIGAFASIYHPVGTAMIVRLAARTGRALGVNGVYGNLGVAAAAGATGLLAGYLGWRAAFIVPGALTVTLGIAFAWLPAVVLDADGAGGPKSVEATNGDRLRVLAVVFVASLFGGIAFNGVTVALPKIFEERLSGGLDGASGVAAIGAYASLVFALAAFTQLPVGRLLDRIGAKPIMFSLTGLQAVLFFVLAQVDGALAVLVSVPLMLAVFGEIPVGAWLIGHYVAPAWRSRVYSIQFLLTLGVSSGIVPMIAVLHERTGSSTALLMLLGGAMAVVFAMALLLPGGMRAPRAAPQPAGE</sequence>
<dbReference type="GO" id="GO:0022857">
    <property type="term" value="F:transmembrane transporter activity"/>
    <property type="evidence" value="ECO:0007669"/>
    <property type="project" value="InterPro"/>
</dbReference>
<comment type="subcellular location">
    <subcellularLocation>
        <location evidence="1">Cell membrane</location>
        <topology evidence="1">Multi-pass membrane protein</topology>
    </subcellularLocation>
</comment>
<evidence type="ECO:0000256" key="1">
    <source>
        <dbReference type="ARBA" id="ARBA00004651"/>
    </source>
</evidence>
<keyword evidence="4 7" id="KW-0812">Transmembrane</keyword>
<name>A0AAW5QW70_9HYPH</name>
<dbReference type="AlphaFoldDB" id="A0AAW5QW70"/>
<evidence type="ECO:0000256" key="5">
    <source>
        <dbReference type="ARBA" id="ARBA00022989"/>
    </source>
</evidence>
<feature type="transmembrane region" description="Helical" evidence="7">
    <location>
        <begin position="331"/>
        <end position="354"/>
    </location>
</feature>
<dbReference type="Gene3D" id="1.20.1250.20">
    <property type="entry name" value="MFS general substrate transporter like domains"/>
    <property type="match status" value="2"/>
</dbReference>
<dbReference type="InterPro" id="IPR050171">
    <property type="entry name" value="MFS_Transporters"/>
</dbReference>
<evidence type="ECO:0000256" key="6">
    <source>
        <dbReference type="ARBA" id="ARBA00023136"/>
    </source>
</evidence>
<dbReference type="EMBL" id="JALIDZ010000003">
    <property type="protein sequence ID" value="MCT8971958.1"/>
    <property type="molecule type" value="Genomic_DNA"/>
</dbReference>
<protein>
    <submittedName>
        <fullName evidence="9">MFS transporter</fullName>
    </submittedName>
</protein>
<keyword evidence="3" id="KW-1003">Cell membrane</keyword>
<accession>A0AAW5QW70</accession>
<feature type="transmembrane region" description="Helical" evidence="7">
    <location>
        <begin position="41"/>
        <end position="61"/>
    </location>
</feature>
<dbReference type="Proteomes" id="UP001320898">
    <property type="component" value="Unassembled WGS sequence"/>
</dbReference>
<dbReference type="InterPro" id="IPR011701">
    <property type="entry name" value="MFS"/>
</dbReference>
<dbReference type="SUPFAM" id="SSF103473">
    <property type="entry name" value="MFS general substrate transporter"/>
    <property type="match status" value="1"/>
</dbReference>
<dbReference type="Pfam" id="PF07690">
    <property type="entry name" value="MFS_1"/>
    <property type="match status" value="1"/>
</dbReference>
<comment type="caution">
    <text evidence="9">The sequence shown here is derived from an EMBL/GenBank/DDBJ whole genome shotgun (WGS) entry which is preliminary data.</text>
</comment>
<reference evidence="9 10" key="1">
    <citation type="submission" date="2022-04" db="EMBL/GenBank/DDBJ databases">
        <authorList>
            <person name="Ye Y.-Q."/>
            <person name="Du Z.-J."/>
        </authorList>
    </citation>
    <scope>NUCLEOTIDE SEQUENCE [LARGE SCALE GENOMIC DNA]</scope>
    <source>
        <strain evidence="9 10">A6E488</strain>
    </source>
</reference>
<evidence type="ECO:0000259" key="8">
    <source>
        <dbReference type="PROSITE" id="PS50850"/>
    </source>
</evidence>
<evidence type="ECO:0000256" key="2">
    <source>
        <dbReference type="ARBA" id="ARBA00022448"/>
    </source>
</evidence>
<evidence type="ECO:0000256" key="3">
    <source>
        <dbReference type="ARBA" id="ARBA00022475"/>
    </source>
</evidence>
<dbReference type="PANTHER" id="PTHR23517">
    <property type="entry name" value="RESISTANCE PROTEIN MDTM, PUTATIVE-RELATED-RELATED"/>
    <property type="match status" value="1"/>
</dbReference>
<feature type="domain" description="Major facilitator superfamily (MFS) profile" evidence="8">
    <location>
        <begin position="4"/>
        <end position="386"/>
    </location>
</feature>
<evidence type="ECO:0000313" key="9">
    <source>
        <dbReference type="EMBL" id="MCT8971958.1"/>
    </source>
</evidence>
<keyword evidence="6 7" id="KW-0472">Membrane</keyword>
<dbReference type="PANTHER" id="PTHR23517:SF2">
    <property type="entry name" value="MULTIDRUG RESISTANCE PROTEIN MDTH"/>
    <property type="match status" value="1"/>
</dbReference>
<feature type="transmembrane region" description="Helical" evidence="7">
    <location>
        <begin position="158"/>
        <end position="180"/>
    </location>
</feature>
<keyword evidence="10" id="KW-1185">Reference proteome</keyword>
<feature type="transmembrane region" description="Helical" evidence="7">
    <location>
        <begin position="274"/>
        <end position="292"/>
    </location>
</feature>
<feature type="transmembrane region" description="Helical" evidence="7">
    <location>
        <begin position="243"/>
        <end position="262"/>
    </location>
</feature>
<feature type="transmembrane region" description="Helical" evidence="7">
    <location>
        <begin position="360"/>
        <end position="381"/>
    </location>
</feature>
<feature type="transmembrane region" description="Helical" evidence="7">
    <location>
        <begin position="132"/>
        <end position="152"/>
    </location>
</feature>
<feature type="transmembrane region" description="Helical" evidence="7">
    <location>
        <begin position="100"/>
        <end position="120"/>
    </location>
</feature>